<dbReference type="SUPFAM" id="SSF49478">
    <property type="entry name" value="Cna protein B-type domain"/>
    <property type="match status" value="1"/>
</dbReference>
<reference evidence="1 2" key="1">
    <citation type="submission" date="2016-10" db="EMBL/GenBank/DDBJ databases">
        <authorList>
            <person name="de Groot N.N."/>
        </authorList>
    </citation>
    <scope>NUCLEOTIDE SEQUENCE [LARGE SCALE GENOMIC DNA]</scope>
    <source>
        <strain evidence="1 2">Z-7982</strain>
    </source>
</reference>
<organism evidence="1 2">
    <name type="scientific">Methanohalophilus halophilus</name>
    <dbReference type="NCBI Taxonomy" id="2177"/>
    <lineage>
        <taxon>Archaea</taxon>
        <taxon>Methanobacteriati</taxon>
        <taxon>Methanobacteriota</taxon>
        <taxon>Stenosarchaea group</taxon>
        <taxon>Methanomicrobia</taxon>
        <taxon>Methanosarcinales</taxon>
        <taxon>Methanosarcinaceae</taxon>
        <taxon>Methanohalophilus</taxon>
    </lineage>
</organism>
<dbReference type="AlphaFoldDB" id="A0A1H2YH05"/>
<evidence type="ECO:0000313" key="1">
    <source>
        <dbReference type="EMBL" id="SDX04281.1"/>
    </source>
</evidence>
<feature type="non-terminal residue" evidence="1">
    <location>
        <position position="81"/>
    </location>
</feature>
<sequence length="81" mass="9027">MQHTKMSLLVLSVLMMLAVAMPAVSASENMININNVTSNENGTFVMSDIPYGEYELYATNYSESRGSWKWYKGKVGIEING</sequence>
<proteinExistence type="predicted"/>
<name>A0A1H2YH05_9EURY</name>
<dbReference type="Proteomes" id="UP000198669">
    <property type="component" value="Unassembled WGS sequence"/>
</dbReference>
<gene>
    <name evidence="1" type="ORF">SAMN04515625_2125</name>
</gene>
<accession>A0A1H2YH05</accession>
<evidence type="ECO:0000313" key="2">
    <source>
        <dbReference type="Proteomes" id="UP000198669"/>
    </source>
</evidence>
<dbReference type="EMBL" id="FNMU01000010">
    <property type="protein sequence ID" value="SDX04281.1"/>
    <property type="molecule type" value="Genomic_DNA"/>
</dbReference>
<dbReference type="RefSeq" id="WP_143743613.1">
    <property type="nucleotide sequence ID" value="NZ_FNMU01000010.1"/>
</dbReference>
<protein>
    <submittedName>
        <fullName evidence="1">Cobaltochelatase CobN</fullName>
    </submittedName>
</protein>